<dbReference type="InterPro" id="IPR016461">
    <property type="entry name" value="COMT-like"/>
</dbReference>
<dbReference type="AlphaFoldDB" id="L0GY58"/>
<dbReference type="eggNOG" id="COG2813">
    <property type="taxonomic scope" value="Bacteria"/>
</dbReference>
<evidence type="ECO:0000313" key="7">
    <source>
        <dbReference type="EMBL" id="AGA91698.1"/>
    </source>
</evidence>
<keyword evidence="3" id="KW-0949">S-adenosyl-L-methionine</keyword>
<evidence type="ECO:0000256" key="3">
    <source>
        <dbReference type="ARBA" id="ARBA00022691"/>
    </source>
</evidence>
<keyword evidence="2 7" id="KW-0808">Transferase</keyword>
<dbReference type="Gene3D" id="1.10.10.10">
    <property type="entry name" value="Winged helix-like DNA-binding domain superfamily/Winged helix DNA-binding domain"/>
    <property type="match status" value="1"/>
</dbReference>
<dbReference type="CDD" id="cd02440">
    <property type="entry name" value="AdoMet_MTases"/>
    <property type="match status" value="1"/>
</dbReference>
<evidence type="ECO:0000313" key="8">
    <source>
        <dbReference type="Proteomes" id="UP000010816"/>
    </source>
</evidence>
<accession>L0GY58</accession>
<dbReference type="Pfam" id="PF08100">
    <property type="entry name" value="Dimerisation"/>
    <property type="match status" value="1"/>
</dbReference>
<dbReference type="InterPro" id="IPR036390">
    <property type="entry name" value="WH_DNA-bd_sf"/>
</dbReference>
<dbReference type="InterPro" id="IPR036388">
    <property type="entry name" value="WH-like_DNA-bd_sf"/>
</dbReference>
<dbReference type="PIRSF" id="PIRSF005739">
    <property type="entry name" value="O-mtase"/>
    <property type="match status" value="1"/>
</dbReference>
<dbReference type="RefSeq" id="WP_015281828.1">
    <property type="nucleotide sequence ID" value="NC_019940.1"/>
</dbReference>
<gene>
    <name evidence="7" type="ORF">Thimo_3007</name>
</gene>
<dbReference type="SUPFAM" id="SSF53335">
    <property type="entry name" value="S-adenosyl-L-methionine-dependent methyltransferases"/>
    <property type="match status" value="1"/>
</dbReference>
<reference evidence="7 8" key="1">
    <citation type="submission" date="2011-09" db="EMBL/GenBank/DDBJ databases">
        <title>Complete sequence of chromosome of Thioflavicoccus mobilis 8321.</title>
        <authorList>
            <consortium name="US DOE Joint Genome Institute"/>
            <person name="Lucas S."/>
            <person name="Han J."/>
            <person name="Lapidus A."/>
            <person name="Cheng J.-F."/>
            <person name="Goodwin L."/>
            <person name="Pitluck S."/>
            <person name="Peters L."/>
            <person name="Ovchinnikova G."/>
            <person name="Lu M."/>
            <person name="Detter J.C."/>
            <person name="Han C."/>
            <person name="Tapia R."/>
            <person name="Land M."/>
            <person name="Hauser L."/>
            <person name="Kyrpides N."/>
            <person name="Ivanova N."/>
            <person name="Pagani I."/>
            <person name="Vogl K."/>
            <person name="Liu Z."/>
            <person name="Imhoff J."/>
            <person name="Thiel V."/>
            <person name="Frigaard N.-U."/>
            <person name="Bryant D."/>
            <person name="Woyke T."/>
        </authorList>
    </citation>
    <scope>NUCLEOTIDE SEQUENCE [LARGE SCALE GENOMIC DNA]</scope>
    <source>
        <strain evidence="7 8">8321</strain>
    </source>
</reference>
<dbReference type="Gene3D" id="3.40.50.150">
    <property type="entry name" value="Vaccinia Virus protein VP39"/>
    <property type="match status" value="1"/>
</dbReference>
<proteinExistence type="predicted"/>
<dbReference type="PATRIC" id="fig|765912.4.peg.2940"/>
<dbReference type="GO" id="GO:0008171">
    <property type="term" value="F:O-methyltransferase activity"/>
    <property type="evidence" value="ECO:0007669"/>
    <property type="project" value="InterPro"/>
</dbReference>
<feature type="domain" description="O-methyltransferase dimerisation" evidence="6">
    <location>
        <begin position="47"/>
        <end position="119"/>
    </location>
</feature>
<organism evidence="7 8">
    <name type="scientific">Thioflavicoccus mobilis 8321</name>
    <dbReference type="NCBI Taxonomy" id="765912"/>
    <lineage>
        <taxon>Bacteria</taxon>
        <taxon>Pseudomonadati</taxon>
        <taxon>Pseudomonadota</taxon>
        <taxon>Gammaproteobacteria</taxon>
        <taxon>Chromatiales</taxon>
        <taxon>Chromatiaceae</taxon>
        <taxon>Thioflavicoccus</taxon>
    </lineage>
</organism>
<dbReference type="Proteomes" id="UP000010816">
    <property type="component" value="Chromosome"/>
</dbReference>
<dbReference type="HOGENOM" id="CLU_005533_12_0_6"/>
<dbReference type="KEGG" id="tmb:Thimo_3007"/>
<dbReference type="InterPro" id="IPR012967">
    <property type="entry name" value="COMT_dimerisation"/>
</dbReference>
<dbReference type="EMBL" id="CP003051">
    <property type="protein sequence ID" value="AGA91698.1"/>
    <property type="molecule type" value="Genomic_DNA"/>
</dbReference>
<evidence type="ECO:0000259" key="6">
    <source>
        <dbReference type="Pfam" id="PF08100"/>
    </source>
</evidence>
<dbReference type="InterPro" id="IPR001077">
    <property type="entry name" value="COMT_C"/>
</dbReference>
<sequence>MEAQLSLLDRALAVRDRLVASPKFQQWAAAFPLTRGIAHRRARALFDLVAGFVYSQVLFACVRLRLFEKLADGPRPVVDLAEQLSLSNDAAERLLRAAAALGLTQRRSNGDFGLGELGAALVGNPGIAAMIEHHAILYADLHDPVALLRGEAKDTEMASYWPYAAGGDTSDLAAERLADYSALMSASQPLIAEDVLNAYPFAQHKCLLDVGGGEGTFLMAVAARAPELRLMLFDLPVVAERGRERFAQAGLAERAQAFGGDMLSDPLPTGADIISLVRVVHDHDDRGVLAIFKAARQALPEDGTLLVAEAMAGTRGAEPIGDAYFGFYLLAMGRGRSRTPEEIMGLLREAGFTRHEILPTRRPMLARIVVARP</sequence>
<evidence type="ECO:0000256" key="2">
    <source>
        <dbReference type="ARBA" id="ARBA00022679"/>
    </source>
</evidence>
<evidence type="ECO:0000256" key="1">
    <source>
        <dbReference type="ARBA" id="ARBA00022603"/>
    </source>
</evidence>
<keyword evidence="1 7" id="KW-0489">Methyltransferase</keyword>
<dbReference type="PANTHER" id="PTHR43712:SF2">
    <property type="entry name" value="O-METHYLTRANSFERASE CICE"/>
    <property type="match status" value="1"/>
</dbReference>
<dbReference type="STRING" id="765912.Thimo_3007"/>
<dbReference type="PANTHER" id="PTHR43712">
    <property type="entry name" value="PUTATIVE (AFU_ORTHOLOGUE AFUA_4G14580)-RELATED"/>
    <property type="match status" value="1"/>
</dbReference>
<keyword evidence="8" id="KW-1185">Reference proteome</keyword>
<protein>
    <submittedName>
        <fullName evidence="7">Putative O-methyltransferase</fullName>
    </submittedName>
</protein>
<evidence type="ECO:0000259" key="5">
    <source>
        <dbReference type="Pfam" id="PF00891"/>
    </source>
</evidence>
<name>L0GY58_9GAMM</name>
<feature type="active site" description="Proton acceptor" evidence="4">
    <location>
        <position position="281"/>
    </location>
</feature>
<dbReference type="InterPro" id="IPR029063">
    <property type="entry name" value="SAM-dependent_MTases_sf"/>
</dbReference>
<dbReference type="PROSITE" id="PS51683">
    <property type="entry name" value="SAM_OMT_II"/>
    <property type="match status" value="1"/>
</dbReference>
<evidence type="ECO:0000256" key="4">
    <source>
        <dbReference type="PIRSR" id="PIRSR005739-1"/>
    </source>
</evidence>
<dbReference type="GO" id="GO:0032259">
    <property type="term" value="P:methylation"/>
    <property type="evidence" value="ECO:0007669"/>
    <property type="project" value="UniProtKB-KW"/>
</dbReference>
<dbReference type="Pfam" id="PF00891">
    <property type="entry name" value="Methyltransf_2"/>
    <property type="match status" value="1"/>
</dbReference>
<feature type="domain" description="O-methyltransferase C-terminal" evidence="5">
    <location>
        <begin position="139"/>
        <end position="352"/>
    </location>
</feature>
<dbReference type="SUPFAM" id="SSF46785">
    <property type="entry name" value="Winged helix' DNA-binding domain"/>
    <property type="match status" value="1"/>
</dbReference>
<dbReference type="GO" id="GO:0046983">
    <property type="term" value="F:protein dimerization activity"/>
    <property type="evidence" value="ECO:0007669"/>
    <property type="project" value="InterPro"/>
</dbReference>